<dbReference type="EMBL" id="JANBPK010000881">
    <property type="protein sequence ID" value="KAJ2929312.1"/>
    <property type="molecule type" value="Genomic_DNA"/>
</dbReference>
<dbReference type="OrthoDB" id="3133286at2759"/>
<proteinExistence type="predicted"/>
<accession>A0A9W8J6Z2</accession>
<feature type="non-terminal residue" evidence="1">
    <location>
        <position position="1"/>
    </location>
</feature>
<comment type="caution">
    <text evidence="1">The sequence shown here is derived from an EMBL/GenBank/DDBJ whole genome shotgun (WGS) entry which is preliminary data.</text>
</comment>
<dbReference type="Proteomes" id="UP001140091">
    <property type="component" value="Unassembled WGS sequence"/>
</dbReference>
<gene>
    <name evidence="1" type="ORF">H1R20_g7788</name>
</gene>
<dbReference type="AlphaFoldDB" id="A0A9W8J6Z2"/>
<keyword evidence="2" id="KW-1185">Reference proteome</keyword>
<evidence type="ECO:0000313" key="2">
    <source>
        <dbReference type="Proteomes" id="UP001140091"/>
    </source>
</evidence>
<protein>
    <submittedName>
        <fullName evidence="1">Uncharacterized protein</fullName>
    </submittedName>
</protein>
<evidence type="ECO:0000313" key="1">
    <source>
        <dbReference type="EMBL" id="KAJ2929312.1"/>
    </source>
</evidence>
<organism evidence="1 2">
    <name type="scientific">Candolleomyces eurysporus</name>
    <dbReference type="NCBI Taxonomy" id="2828524"/>
    <lineage>
        <taxon>Eukaryota</taxon>
        <taxon>Fungi</taxon>
        <taxon>Dikarya</taxon>
        <taxon>Basidiomycota</taxon>
        <taxon>Agaricomycotina</taxon>
        <taxon>Agaricomycetes</taxon>
        <taxon>Agaricomycetidae</taxon>
        <taxon>Agaricales</taxon>
        <taxon>Agaricineae</taxon>
        <taxon>Psathyrellaceae</taxon>
        <taxon>Candolleomyces</taxon>
    </lineage>
</organism>
<sequence length="495" mass="55024">MSGEKALDSKRLLNSLLRKNAVASLFPILRDLGLQAALSHKAAFALHEDSLNAPKEIRVVVEHKPDLILEDLYRDVVSYDGYHFSIEFGKNLHLRHDSKDPKAQGKVCRVYFVQSGGAFPTVLEDFATVVHIADTPVLPLHAILLEEIVAQSRLQPPRPLKKGVANMIHKWLIATDLTPLEQFSPLWQSPEILTQIERHASRVPGAQEQWIIRGVGRHIFPAPSPATTIEQVLAPILPGDSEGNDESVGSDFNALVGPPDIAAPPLNVVIQTPRYTVIDIAARQVVFILGGLGFNLCAIVGSAASKLYSHGEAREPEKLDVLVLTPVSSSQDQACQWLKQQISLKDPTQFQFKHNSKKGKLSYKIHPDIVPPRRSRGNSRKCEVEISLPSAMGFPYLSPHDIVWIDNLPVIPFLTLLLSKLGIWPHHSKGALAGDVKQLLLLVPNLPLSVFRPWRERKLMAVEFQAASEVRVKRFCSTFPETSPTWRMLGFDVEM</sequence>
<name>A0A9W8J6Z2_9AGAR</name>
<reference evidence="1" key="1">
    <citation type="submission" date="2022-06" db="EMBL/GenBank/DDBJ databases">
        <title>Genome Sequence of Candolleomyces eurysporus.</title>
        <authorList>
            <person name="Buettner E."/>
        </authorList>
    </citation>
    <scope>NUCLEOTIDE SEQUENCE</scope>
    <source>
        <strain evidence="1">VTCC 930004</strain>
    </source>
</reference>